<organism evidence="4">
    <name type="scientific">freshwater metagenome</name>
    <dbReference type="NCBI Taxonomy" id="449393"/>
    <lineage>
        <taxon>unclassified sequences</taxon>
        <taxon>metagenomes</taxon>
        <taxon>ecological metagenomes</taxon>
    </lineage>
</organism>
<evidence type="ECO:0000313" key="4">
    <source>
        <dbReference type="EMBL" id="CAB5148102.1"/>
    </source>
</evidence>
<evidence type="ECO:0000313" key="3">
    <source>
        <dbReference type="EMBL" id="CAB4974271.1"/>
    </source>
</evidence>
<dbReference type="EMBL" id="CAESAM010000017">
    <property type="protein sequence ID" value="CAB4335343.1"/>
    <property type="molecule type" value="Genomic_DNA"/>
</dbReference>
<gene>
    <name evidence="2" type="ORF">UFOPK2252_00400</name>
    <name evidence="3" type="ORF">UFOPK3935_00337</name>
    <name evidence="1" type="ORF">UFOPK4171_00320</name>
    <name evidence="4" type="ORF">UFOPK4442_00467</name>
</gene>
<dbReference type="InterPro" id="IPR050563">
    <property type="entry name" value="4-hydroxybenzoyl-CoA_TE"/>
</dbReference>
<dbReference type="Pfam" id="PF13279">
    <property type="entry name" value="4HBT_2"/>
    <property type="match status" value="1"/>
</dbReference>
<dbReference type="InterPro" id="IPR029069">
    <property type="entry name" value="HotDog_dom_sf"/>
</dbReference>
<dbReference type="CDD" id="cd00586">
    <property type="entry name" value="4HBT"/>
    <property type="match status" value="1"/>
</dbReference>
<reference evidence="4" key="1">
    <citation type="submission" date="2020-05" db="EMBL/GenBank/DDBJ databases">
        <authorList>
            <person name="Chiriac C."/>
            <person name="Salcher M."/>
            <person name="Ghai R."/>
            <person name="Kavagutti S V."/>
        </authorList>
    </citation>
    <scope>NUCLEOTIDE SEQUENCE</scope>
</reference>
<evidence type="ECO:0000313" key="1">
    <source>
        <dbReference type="EMBL" id="CAB4335343.1"/>
    </source>
</evidence>
<dbReference type="GO" id="GO:0047617">
    <property type="term" value="F:fatty acyl-CoA hydrolase activity"/>
    <property type="evidence" value="ECO:0007669"/>
    <property type="project" value="TreeGrafter"/>
</dbReference>
<protein>
    <submittedName>
        <fullName evidence="4">Unannotated protein</fullName>
    </submittedName>
</protein>
<dbReference type="SUPFAM" id="SSF54637">
    <property type="entry name" value="Thioesterase/thiol ester dehydrase-isomerase"/>
    <property type="match status" value="1"/>
</dbReference>
<evidence type="ECO:0000313" key="2">
    <source>
        <dbReference type="EMBL" id="CAB4651859.1"/>
    </source>
</evidence>
<proteinExistence type="predicted"/>
<name>A0A6J7WAQ5_9ZZZZ</name>
<dbReference type="PANTHER" id="PTHR31793">
    <property type="entry name" value="4-HYDROXYBENZOYL-COA THIOESTERASE FAMILY MEMBER"/>
    <property type="match status" value="1"/>
</dbReference>
<accession>A0A6J7WAQ5</accession>
<dbReference type="EMBL" id="CAFBOH010000023">
    <property type="protein sequence ID" value="CAB4974271.1"/>
    <property type="molecule type" value="Genomic_DNA"/>
</dbReference>
<dbReference type="AlphaFoldDB" id="A0A6J7WAQ5"/>
<dbReference type="Gene3D" id="3.10.129.10">
    <property type="entry name" value="Hotdog Thioesterase"/>
    <property type="match status" value="1"/>
</dbReference>
<sequence length="135" mass="15657">MKYIHKAFVRWDDLDAFGHVNNAKYLTYAQEARFDWGWFSFSEKSEQPVLMEMVVGRAEVDYLIPMTDGGCFYEVSLWVEKIGTSSFVNGYEVSKDGVVYAKMKTVQVAIDLATRKSRPLNDEERAFLNKYLENN</sequence>
<dbReference type="EMBL" id="CAFBSA010000068">
    <property type="protein sequence ID" value="CAB5148102.1"/>
    <property type="molecule type" value="Genomic_DNA"/>
</dbReference>
<dbReference type="PANTHER" id="PTHR31793:SF24">
    <property type="entry name" value="LONG-CHAIN ACYL-COA THIOESTERASE FADM"/>
    <property type="match status" value="1"/>
</dbReference>
<dbReference type="EMBL" id="CAEZWN010000024">
    <property type="protein sequence ID" value="CAB4651859.1"/>
    <property type="molecule type" value="Genomic_DNA"/>
</dbReference>